<reference evidence="1 2" key="2">
    <citation type="journal article" date="2022" name="Mol. Ecol. Resour.">
        <title>The genomes of chicory, endive, great burdock and yacon provide insights into Asteraceae paleo-polyploidization history and plant inulin production.</title>
        <authorList>
            <person name="Fan W."/>
            <person name="Wang S."/>
            <person name="Wang H."/>
            <person name="Wang A."/>
            <person name="Jiang F."/>
            <person name="Liu H."/>
            <person name="Zhao H."/>
            <person name="Xu D."/>
            <person name="Zhang Y."/>
        </authorList>
    </citation>
    <scope>NUCLEOTIDE SEQUENCE [LARGE SCALE GENOMIC DNA]</scope>
    <source>
        <strain evidence="2">cv. Yunnan</strain>
        <tissue evidence="1">Leaves</tissue>
    </source>
</reference>
<sequence length="78" mass="8701">MKAHIWWCRRWCRGPMAGLTRDGSEGRLDGLKLRLRHRRDEFRRYNHGDGGCSAASQVAAVCVMVFNGGTSGDDSCCV</sequence>
<dbReference type="Proteomes" id="UP001056120">
    <property type="component" value="Linkage Group LG03"/>
</dbReference>
<evidence type="ECO:0000313" key="2">
    <source>
        <dbReference type="Proteomes" id="UP001056120"/>
    </source>
</evidence>
<reference evidence="2" key="1">
    <citation type="journal article" date="2022" name="Mol. Ecol. Resour.">
        <title>The genomes of chicory, endive, great burdock and yacon provide insights into Asteraceae palaeo-polyploidization history and plant inulin production.</title>
        <authorList>
            <person name="Fan W."/>
            <person name="Wang S."/>
            <person name="Wang H."/>
            <person name="Wang A."/>
            <person name="Jiang F."/>
            <person name="Liu H."/>
            <person name="Zhao H."/>
            <person name="Xu D."/>
            <person name="Zhang Y."/>
        </authorList>
    </citation>
    <scope>NUCLEOTIDE SEQUENCE [LARGE SCALE GENOMIC DNA]</scope>
    <source>
        <strain evidence="2">cv. Yunnan</strain>
    </source>
</reference>
<comment type="caution">
    <text evidence="1">The sequence shown here is derived from an EMBL/GenBank/DDBJ whole genome shotgun (WGS) entry which is preliminary data.</text>
</comment>
<accession>A0ACB9JIA2</accession>
<gene>
    <name evidence="1" type="ORF">L1987_07782</name>
</gene>
<evidence type="ECO:0000313" key="1">
    <source>
        <dbReference type="EMBL" id="KAI3820238.1"/>
    </source>
</evidence>
<protein>
    <submittedName>
        <fullName evidence="1">Uncharacterized protein</fullName>
    </submittedName>
</protein>
<organism evidence="1 2">
    <name type="scientific">Smallanthus sonchifolius</name>
    <dbReference type="NCBI Taxonomy" id="185202"/>
    <lineage>
        <taxon>Eukaryota</taxon>
        <taxon>Viridiplantae</taxon>
        <taxon>Streptophyta</taxon>
        <taxon>Embryophyta</taxon>
        <taxon>Tracheophyta</taxon>
        <taxon>Spermatophyta</taxon>
        <taxon>Magnoliopsida</taxon>
        <taxon>eudicotyledons</taxon>
        <taxon>Gunneridae</taxon>
        <taxon>Pentapetalae</taxon>
        <taxon>asterids</taxon>
        <taxon>campanulids</taxon>
        <taxon>Asterales</taxon>
        <taxon>Asteraceae</taxon>
        <taxon>Asteroideae</taxon>
        <taxon>Heliantheae alliance</taxon>
        <taxon>Millerieae</taxon>
        <taxon>Smallanthus</taxon>
    </lineage>
</organism>
<proteinExistence type="predicted"/>
<dbReference type="EMBL" id="CM042020">
    <property type="protein sequence ID" value="KAI3820238.1"/>
    <property type="molecule type" value="Genomic_DNA"/>
</dbReference>
<keyword evidence="2" id="KW-1185">Reference proteome</keyword>
<name>A0ACB9JIA2_9ASTR</name>